<accession>A0A9W9ZCF6</accession>
<comment type="caution">
    <text evidence="2">The sequence shown here is derived from an EMBL/GenBank/DDBJ whole genome shotgun (WGS) entry which is preliminary data.</text>
</comment>
<evidence type="ECO:0000313" key="2">
    <source>
        <dbReference type="EMBL" id="KAJ7378905.1"/>
    </source>
</evidence>
<keyword evidence="3" id="KW-1185">Reference proteome</keyword>
<dbReference type="AlphaFoldDB" id="A0A9W9ZCF6"/>
<evidence type="ECO:0000256" key="1">
    <source>
        <dbReference type="SAM" id="Coils"/>
    </source>
</evidence>
<organism evidence="2 3">
    <name type="scientific">Desmophyllum pertusum</name>
    <dbReference type="NCBI Taxonomy" id="174260"/>
    <lineage>
        <taxon>Eukaryota</taxon>
        <taxon>Metazoa</taxon>
        <taxon>Cnidaria</taxon>
        <taxon>Anthozoa</taxon>
        <taxon>Hexacorallia</taxon>
        <taxon>Scleractinia</taxon>
        <taxon>Caryophylliina</taxon>
        <taxon>Caryophylliidae</taxon>
        <taxon>Desmophyllum</taxon>
    </lineage>
</organism>
<dbReference type="EMBL" id="MU826361">
    <property type="protein sequence ID" value="KAJ7378905.1"/>
    <property type="molecule type" value="Genomic_DNA"/>
</dbReference>
<protein>
    <submittedName>
        <fullName evidence="2">Uncharacterized protein</fullName>
    </submittedName>
</protein>
<feature type="coiled-coil region" evidence="1">
    <location>
        <begin position="181"/>
        <end position="242"/>
    </location>
</feature>
<name>A0A9W9ZCF6_9CNID</name>
<evidence type="ECO:0000313" key="3">
    <source>
        <dbReference type="Proteomes" id="UP001163046"/>
    </source>
</evidence>
<proteinExistence type="predicted"/>
<sequence length="256" mass="29173">MSSNKIEELPERLFKDLKGLLTLNPPCEICVLNERLESLDRSRRGHLSSITRLCNELDESLKDFSNVVKVRTKQTQLNTSWEQYCDCCDKYADLLDTACEKYKRVLSDRAAQQSRIQAYNDEIEQFVVSAAAFYNNQVSYDVNVSKKTSPSEFVKSSASHASKLSVSSFKAREAKVQAAKAALMQQQAEERSRKIVELEMKRVDMEIERTQLELQHRLELTKLEAEKEVSSARNQAELANLEALLADQEVSDLANK</sequence>
<dbReference type="OrthoDB" id="10454338at2759"/>
<dbReference type="Proteomes" id="UP001163046">
    <property type="component" value="Unassembled WGS sequence"/>
</dbReference>
<reference evidence="2" key="1">
    <citation type="submission" date="2023-01" db="EMBL/GenBank/DDBJ databases">
        <title>Genome assembly of the deep-sea coral Lophelia pertusa.</title>
        <authorList>
            <person name="Herrera S."/>
            <person name="Cordes E."/>
        </authorList>
    </citation>
    <scope>NUCLEOTIDE SEQUENCE</scope>
    <source>
        <strain evidence="2">USNM1676648</strain>
        <tissue evidence="2">Polyp</tissue>
    </source>
</reference>
<gene>
    <name evidence="2" type="ORF">OS493_019599</name>
</gene>
<keyword evidence="1" id="KW-0175">Coiled coil</keyword>